<reference evidence="2" key="2">
    <citation type="journal article" date="2015" name="Fish Shellfish Immunol.">
        <title>Early steps in the European eel (Anguilla anguilla)-Vibrio vulnificus interaction in the gills: Role of the RtxA13 toxin.</title>
        <authorList>
            <person name="Callol A."/>
            <person name="Pajuelo D."/>
            <person name="Ebbesson L."/>
            <person name="Teles M."/>
            <person name="MacKenzie S."/>
            <person name="Amaro C."/>
        </authorList>
    </citation>
    <scope>NUCLEOTIDE SEQUENCE</scope>
</reference>
<feature type="region of interest" description="Disordered" evidence="1">
    <location>
        <begin position="1"/>
        <end position="24"/>
    </location>
</feature>
<accession>A0A0E9QPX3</accession>
<reference evidence="2" key="1">
    <citation type="submission" date="2014-11" db="EMBL/GenBank/DDBJ databases">
        <authorList>
            <person name="Amaro Gonzalez C."/>
        </authorList>
    </citation>
    <scope>NUCLEOTIDE SEQUENCE</scope>
</reference>
<dbReference type="AlphaFoldDB" id="A0A0E9QPX3"/>
<sequence length="24" mass="2585">MGHVVTHPHPHTTLRQGAALPDLV</sequence>
<evidence type="ECO:0000313" key="2">
    <source>
        <dbReference type="EMBL" id="JAH18839.1"/>
    </source>
</evidence>
<evidence type="ECO:0000256" key="1">
    <source>
        <dbReference type="SAM" id="MobiDB-lite"/>
    </source>
</evidence>
<dbReference type="EMBL" id="GBXM01089738">
    <property type="protein sequence ID" value="JAH18839.1"/>
    <property type="molecule type" value="Transcribed_RNA"/>
</dbReference>
<name>A0A0E9QPX3_ANGAN</name>
<organism evidence="2">
    <name type="scientific">Anguilla anguilla</name>
    <name type="common">European freshwater eel</name>
    <name type="synonym">Muraena anguilla</name>
    <dbReference type="NCBI Taxonomy" id="7936"/>
    <lineage>
        <taxon>Eukaryota</taxon>
        <taxon>Metazoa</taxon>
        <taxon>Chordata</taxon>
        <taxon>Craniata</taxon>
        <taxon>Vertebrata</taxon>
        <taxon>Euteleostomi</taxon>
        <taxon>Actinopterygii</taxon>
        <taxon>Neopterygii</taxon>
        <taxon>Teleostei</taxon>
        <taxon>Anguilliformes</taxon>
        <taxon>Anguillidae</taxon>
        <taxon>Anguilla</taxon>
    </lineage>
</organism>
<feature type="compositionally biased region" description="Basic residues" evidence="1">
    <location>
        <begin position="1"/>
        <end position="12"/>
    </location>
</feature>
<proteinExistence type="predicted"/>
<protein>
    <submittedName>
        <fullName evidence="2">Uncharacterized protein</fullName>
    </submittedName>
</protein>